<dbReference type="EMBL" id="JAWQEG010000630">
    <property type="protein sequence ID" value="KAK3887452.1"/>
    <property type="molecule type" value="Genomic_DNA"/>
</dbReference>
<reference evidence="1" key="1">
    <citation type="submission" date="2023-10" db="EMBL/GenBank/DDBJ databases">
        <title>Genome assemblies of two species of porcelain crab, Petrolisthes cinctipes and Petrolisthes manimaculis (Anomura: Porcellanidae).</title>
        <authorList>
            <person name="Angst P."/>
        </authorList>
    </citation>
    <scope>NUCLEOTIDE SEQUENCE</scope>
    <source>
        <strain evidence="1">PB745_01</strain>
        <tissue evidence="1">Gill</tissue>
    </source>
</reference>
<dbReference type="Proteomes" id="UP001286313">
    <property type="component" value="Unassembled WGS sequence"/>
</dbReference>
<protein>
    <submittedName>
        <fullName evidence="1">Uncharacterized protein</fullName>
    </submittedName>
</protein>
<dbReference type="AlphaFoldDB" id="A0AAE1KXI5"/>
<name>A0AAE1KXI5_PETCI</name>
<keyword evidence="2" id="KW-1185">Reference proteome</keyword>
<sequence>MDESDYKKNSVLAYIASARQSKCKNDIVNTSVVFYEESQIKGAKELLFGIVNVKLVWRRSENKNKENCADIVDLFKKCDDEAISLPRFVTRNYDGFPPVYGYDVIGGVIGNLIGEVKELKSEIKDLKDARLSNIGMLENQYFMKEELLEIKGLLKQFKQKKNVRIREKRQCYFG</sequence>
<accession>A0AAE1KXI5</accession>
<gene>
    <name evidence="1" type="ORF">Pcinc_008454</name>
</gene>
<proteinExistence type="predicted"/>
<evidence type="ECO:0000313" key="2">
    <source>
        <dbReference type="Proteomes" id="UP001286313"/>
    </source>
</evidence>
<comment type="caution">
    <text evidence="1">The sequence shown here is derived from an EMBL/GenBank/DDBJ whole genome shotgun (WGS) entry which is preliminary data.</text>
</comment>
<organism evidence="1 2">
    <name type="scientific">Petrolisthes cinctipes</name>
    <name type="common">Flat porcelain crab</name>
    <dbReference type="NCBI Taxonomy" id="88211"/>
    <lineage>
        <taxon>Eukaryota</taxon>
        <taxon>Metazoa</taxon>
        <taxon>Ecdysozoa</taxon>
        <taxon>Arthropoda</taxon>
        <taxon>Crustacea</taxon>
        <taxon>Multicrustacea</taxon>
        <taxon>Malacostraca</taxon>
        <taxon>Eumalacostraca</taxon>
        <taxon>Eucarida</taxon>
        <taxon>Decapoda</taxon>
        <taxon>Pleocyemata</taxon>
        <taxon>Anomura</taxon>
        <taxon>Galatheoidea</taxon>
        <taxon>Porcellanidae</taxon>
        <taxon>Petrolisthes</taxon>
    </lineage>
</organism>
<evidence type="ECO:0000313" key="1">
    <source>
        <dbReference type="EMBL" id="KAK3887452.1"/>
    </source>
</evidence>